<evidence type="ECO:0000313" key="2">
    <source>
        <dbReference type="Proteomes" id="UP000887577"/>
    </source>
</evidence>
<feature type="compositionally biased region" description="Low complexity" evidence="1">
    <location>
        <begin position="216"/>
        <end position="304"/>
    </location>
</feature>
<feature type="compositionally biased region" description="Basic residues" evidence="1">
    <location>
        <begin position="99"/>
        <end position="110"/>
    </location>
</feature>
<organism evidence="2 3">
    <name type="scientific">Panagrolaimus superbus</name>
    <dbReference type="NCBI Taxonomy" id="310955"/>
    <lineage>
        <taxon>Eukaryota</taxon>
        <taxon>Metazoa</taxon>
        <taxon>Ecdysozoa</taxon>
        <taxon>Nematoda</taxon>
        <taxon>Chromadorea</taxon>
        <taxon>Rhabditida</taxon>
        <taxon>Tylenchina</taxon>
        <taxon>Panagrolaimomorpha</taxon>
        <taxon>Panagrolaimoidea</taxon>
        <taxon>Panagrolaimidae</taxon>
        <taxon>Panagrolaimus</taxon>
    </lineage>
</organism>
<feature type="compositionally biased region" description="Basic and acidic residues" evidence="1">
    <location>
        <begin position="156"/>
        <end position="175"/>
    </location>
</feature>
<reference evidence="3" key="1">
    <citation type="submission" date="2022-11" db="UniProtKB">
        <authorList>
            <consortium name="WormBaseParasite"/>
        </authorList>
    </citation>
    <scope>IDENTIFICATION</scope>
</reference>
<keyword evidence="2" id="KW-1185">Reference proteome</keyword>
<dbReference type="WBParaSite" id="PSU_v2.g15245.t1">
    <property type="protein sequence ID" value="PSU_v2.g15245.t1"/>
    <property type="gene ID" value="PSU_v2.g15245"/>
</dbReference>
<feature type="region of interest" description="Disordered" evidence="1">
    <location>
        <begin position="77"/>
        <end position="336"/>
    </location>
</feature>
<protein>
    <submittedName>
        <fullName evidence="3">Uncharacterized protein</fullName>
    </submittedName>
</protein>
<dbReference type="AlphaFoldDB" id="A0A914Y715"/>
<name>A0A914Y715_9BILA</name>
<evidence type="ECO:0000256" key="1">
    <source>
        <dbReference type="SAM" id="MobiDB-lite"/>
    </source>
</evidence>
<proteinExistence type="predicted"/>
<evidence type="ECO:0000313" key="3">
    <source>
        <dbReference type="WBParaSite" id="PSU_v2.g15245.t1"/>
    </source>
</evidence>
<accession>A0A914Y715</accession>
<feature type="compositionally biased region" description="Low complexity" evidence="1">
    <location>
        <begin position="125"/>
        <end position="136"/>
    </location>
</feature>
<feature type="compositionally biased region" description="Polar residues" evidence="1">
    <location>
        <begin position="77"/>
        <end position="87"/>
    </location>
</feature>
<feature type="compositionally biased region" description="Low complexity" evidence="1">
    <location>
        <begin position="178"/>
        <end position="188"/>
    </location>
</feature>
<dbReference type="Proteomes" id="UP000887577">
    <property type="component" value="Unplaced"/>
</dbReference>
<sequence length="336" mass="36762">MMPRIKRFLFFPDDENAIVSLEKSVRSLLTSESSSNNDRHLLQQYACDLSRSETTESLKNDATKVSEERRLWTEVEASSTASMNLEDNNGGPESPLIQKAKKGVTHRRKNGALVTVEGDGPTPPLTTTTSAYATSTISRVPSSRPPTGLSNSSISDYHHADKPPTWKTSRIDKTKIAVVRPQPQVQVQCHLTQRSPSPMPPKVEDSKFSSSKLPLSTRYRSYQSASSSPTTSSPPSSTRYRTYRSDSTPSSPSARSALSYSSRHSSYTPTSSPLMSKSMTSSYTGGSTSSYSPSSGLMSSRSMSQIRRPYSIQKVQSSSAIEHKPSKLSIRVTGMS</sequence>